<feature type="compositionally biased region" description="Polar residues" evidence="1">
    <location>
        <begin position="478"/>
        <end position="488"/>
    </location>
</feature>
<dbReference type="AlphaFoldDB" id="G8Y8R5"/>
<feature type="region of interest" description="Disordered" evidence="1">
    <location>
        <begin position="464"/>
        <end position="488"/>
    </location>
</feature>
<accession>G8Y8R5</accession>
<feature type="chain" id="PRO_5007664868" evidence="2">
    <location>
        <begin position="19"/>
        <end position="613"/>
    </location>
</feature>
<reference evidence="5" key="2">
    <citation type="journal article" date="2012" name="G3 (Bethesda)">
        <title>Pichia sorbitophila, an interspecies yeast hybrid reveals early steps of genome resolution following polyploidization.</title>
        <authorList>
            <person name="Leh Louis V."/>
            <person name="Despons L."/>
            <person name="Friedrich A."/>
            <person name="Martin T."/>
            <person name="Durrens P."/>
            <person name="Casaregola S."/>
            <person name="Neuveglise C."/>
            <person name="Fairhead C."/>
            <person name="Marck C."/>
            <person name="Cruz J.A."/>
            <person name="Straub M.L."/>
            <person name="Kugler V."/>
            <person name="Sacerdot C."/>
            <person name="Uzunov Z."/>
            <person name="Thierry A."/>
            <person name="Weiss S."/>
            <person name="Bleykasten C."/>
            <person name="De Montigny J."/>
            <person name="Jacques N."/>
            <person name="Jung P."/>
            <person name="Lemaire M."/>
            <person name="Mallet S."/>
            <person name="Morel G."/>
            <person name="Richard G.F."/>
            <person name="Sarkar A."/>
            <person name="Savel G."/>
            <person name="Schacherer J."/>
            <person name="Seret M.L."/>
            <person name="Talla E."/>
            <person name="Samson G."/>
            <person name="Jubin C."/>
            <person name="Poulain J."/>
            <person name="Vacherie B."/>
            <person name="Barbe V."/>
            <person name="Pelletier E."/>
            <person name="Sherman D.J."/>
            <person name="Westhof E."/>
            <person name="Weissenbach J."/>
            <person name="Baret P.V."/>
            <person name="Wincker P."/>
            <person name="Gaillardin C."/>
            <person name="Dujon B."/>
            <person name="Souciet J.L."/>
        </authorList>
    </citation>
    <scope>NUCLEOTIDE SEQUENCE [LARGE SCALE GENOMIC DNA]</scope>
    <source>
        <strain evidence="5">ATCC MYA-4447 / BCRC 22081 / CBS 7064 / NBRC 10061 / NRRL Y-12695</strain>
    </source>
</reference>
<evidence type="ECO:0000256" key="2">
    <source>
        <dbReference type="SAM" id="SignalP"/>
    </source>
</evidence>
<feature type="region of interest" description="Disordered" evidence="1">
    <location>
        <begin position="424"/>
        <end position="445"/>
    </location>
</feature>
<dbReference type="eggNOG" id="ENOG502SDTR">
    <property type="taxonomic scope" value="Eukaryota"/>
</dbReference>
<evidence type="ECO:0000313" key="3">
    <source>
        <dbReference type="EMBL" id="CCE83829.1"/>
    </source>
</evidence>
<dbReference type="OrthoDB" id="4013163at2759"/>
<evidence type="ECO:0000256" key="1">
    <source>
        <dbReference type="SAM" id="MobiDB-lite"/>
    </source>
</evidence>
<keyword evidence="2" id="KW-0732">Signal</keyword>
<organism evidence="3 5">
    <name type="scientific">Pichia sorbitophila (strain ATCC MYA-4447 / BCRC 22081 / CBS 7064 / NBRC 10061 / NRRL Y-12695)</name>
    <name type="common">Hybrid yeast</name>
    <dbReference type="NCBI Taxonomy" id="559304"/>
    <lineage>
        <taxon>Eukaryota</taxon>
        <taxon>Fungi</taxon>
        <taxon>Dikarya</taxon>
        <taxon>Ascomycota</taxon>
        <taxon>Saccharomycotina</taxon>
        <taxon>Pichiomycetes</taxon>
        <taxon>Debaryomycetaceae</taxon>
        <taxon>Millerozyma</taxon>
    </lineage>
</organism>
<dbReference type="HOGENOM" id="CLU_031972_0_0_1"/>
<dbReference type="EMBL" id="FO082049">
    <property type="protein sequence ID" value="CCE83829.1"/>
    <property type="molecule type" value="Genomic_DNA"/>
</dbReference>
<feature type="signal peptide" evidence="2">
    <location>
        <begin position="1"/>
        <end position="18"/>
    </location>
</feature>
<dbReference type="EMBL" id="FO082048">
    <property type="protein sequence ID" value="CCE84860.1"/>
    <property type="molecule type" value="Genomic_DNA"/>
</dbReference>
<evidence type="ECO:0000313" key="4">
    <source>
        <dbReference type="EMBL" id="CCE84860.1"/>
    </source>
</evidence>
<gene>
    <name evidence="3" type="primary">Piso0_004419</name>
    <name evidence="3" type="ORF">GNLVRS01_PISO0K16466g</name>
    <name evidence="4" type="ORF">GNLVRS01_PISO0L16467g</name>
</gene>
<dbReference type="Proteomes" id="UP000005222">
    <property type="component" value="Chromosome K"/>
</dbReference>
<dbReference type="STRING" id="559304.G8Y8R5"/>
<protein>
    <submittedName>
        <fullName evidence="3">Piso0_004419 protein</fullName>
    </submittedName>
</protein>
<proteinExistence type="predicted"/>
<dbReference type="InParanoid" id="G8Y8R5"/>
<dbReference type="Proteomes" id="UP000005222">
    <property type="component" value="Chromosome L"/>
</dbReference>
<sequence>MNVRVFFSVLCILHMASALVLDYDKVGLHPKAKVSIQKLRNVKQTLESQLQSIMTSGKLTSGLMVHKESEPKRAHGVISQYKGTKKSDNSSEQEETLYLLPNNLLRPDIFKKLGLGYLSNESSFFNLTYDFQNIMIPKDTKSLFIFNTTKPLSFAKDKTNNFAEFLGSSAPFNLPDYTSLINHYAVIPKSYLRSHFNLSKLINPGSVYYNSVLEVPVAKVPIFRNYITENKPVMVFLFNDGVEDSSSQTGAEEATIMNFKNYLPQSKTNHMISSFFDSFANNWIGQVNYDSLIHSIFCTTNVQSLDDSYCLKIHDKDAIHLFPAFFDVSRFIDPESKKLGSNNPSGIIPSSPSNDEINLEKLANHVSPTTTLQSDVDGRHLSSSITSKSSLADTSKLSSVASSSHNAAAADDEKAFPATSVPLSSIAQSPSSQAVSMPSPSTTYHPEMEYRHEEADGSTLIPEHSTKESAQVDDIHPTDSSLSGNSENTISLKDAKFNSTIEMKLKNSFSSLSKRSFEEDEIHLLNRKPDGGLILPVSLIKELKETDYVSPRKKTYAQVVYDDEPQRKVIRKYADEFTSKRTATFSDDENCEKITWYNIFHYSIFGKPNFCLD</sequence>
<evidence type="ECO:0000313" key="5">
    <source>
        <dbReference type="Proteomes" id="UP000005222"/>
    </source>
</evidence>
<keyword evidence="5" id="KW-1185">Reference proteome</keyword>
<feature type="compositionally biased region" description="Polar residues" evidence="1">
    <location>
        <begin position="424"/>
        <end position="444"/>
    </location>
</feature>
<reference evidence="3" key="1">
    <citation type="submission" date="2011-10" db="EMBL/GenBank/DDBJ databases">
        <authorList>
            <person name="Genoscope - CEA"/>
        </authorList>
    </citation>
    <scope>NUCLEOTIDE SEQUENCE</scope>
</reference>
<name>G8Y8R5_PICSO</name>